<feature type="coiled-coil region" evidence="1">
    <location>
        <begin position="108"/>
        <end position="183"/>
    </location>
</feature>
<evidence type="ECO:0000256" key="2">
    <source>
        <dbReference type="SAM" id="MobiDB-lite"/>
    </source>
</evidence>
<keyword evidence="1" id="KW-0175">Coiled coil</keyword>
<dbReference type="InterPro" id="IPR027267">
    <property type="entry name" value="AH/BAR_dom_sf"/>
</dbReference>
<dbReference type="Proteomes" id="UP000005408">
    <property type="component" value="Unassembled WGS sequence"/>
</dbReference>
<organism evidence="3 4">
    <name type="scientific">Magallana gigas</name>
    <name type="common">Pacific oyster</name>
    <name type="synonym">Crassostrea gigas</name>
    <dbReference type="NCBI Taxonomy" id="29159"/>
    <lineage>
        <taxon>Eukaryota</taxon>
        <taxon>Metazoa</taxon>
        <taxon>Spiralia</taxon>
        <taxon>Lophotrochozoa</taxon>
        <taxon>Mollusca</taxon>
        <taxon>Bivalvia</taxon>
        <taxon>Autobranchia</taxon>
        <taxon>Pteriomorphia</taxon>
        <taxon>Ostreida</taxon>
        <taxon>Ostreoidea</taxon>
        <taxon>Ostreidae</taxon>
        <taxon>Magallana</taxon>
    </lineage>
</organism>
<accession>A0A8W8NK99</accession>
<proteinExistence type="predicted"/>
<evidence type="ECO:0000256" key="1">
    <source>
        <dbReference type="SAM" id="Coils"/>
    </source>
</evidence>
<evidence type="ECO:0000313" key="4">
    <source>
        <dbReference type="Proteomes" id="UP000005408"/>
    </source>
</evidence>
<feature type="compositionally biased region" description="Low complexity" evidence="2">
    <location>
        <begin position="305"/>
        <end position="315"/>
    </location>
</feature>
<dbReference type="EnsemblMetazoa" id="G6570.4">
    <property type="protein sequence ID" value="G6570.4:cds"/>
    <property type="gene ID" value="G6570"/>
</dbReference>
<feature type="region of interest" description="Disordered" evidence="2">
    <location>
        <begin position="270"/>
        <end position="323"/>
    </location>
</feature>
<name>A0A8W8NK99_MAGGI</name>
<keyword evidence="4" id="KW-1185">Reference proteome</keyword>
<evidence type="ECO:0000313" key="3">
    <source>
        <dbReference type="EnsemblMetazoa" id="G6570.4:cds"/>
    </source>
</evidence>
<reference evidence="3" key="1">
    <citation type="submission" date="2022-08" db="UniProtKB">
        <authorList>
            <consortium name="EnsemblMetazoa"/>
        </authorList>
    </citation>
    <scope>IDENTIFICATION</scope>
    <source>
        <strain evidence="3">05x7-T-G4-1.051#20</strain>
    </source>
</reference>
<dbReference type="AlphaFoldDB" id="A0A8W8NK99"/>
<dbReference type="Gene3D" id="1.20.1270.60">
    <property type="entry name" value="Arfaptin homology (AH) domain/BAR domain"/>
    <property type="match status" value="1"/>
</dbReference>
<sequence>MDKASRAIRRSGAKLRSLGSGGSADLNVMVSELKDMRESAKGFMNAQNSACQDMMRWAANEENRAIQDVANHIAELNLLWTDVQKDFIGHLKEYKQMYEMVLEGEKHVLQAKDNLNNYEQKETKLRKDLRKAEKSVFKPKFIMFCGSGKRSNEADLRNLESKLHEAQMEREKAEIEVTERIRENEAVKMIRLKEGFVRIAEAYVELGKKCSTVFQAQKDVAMEIPDVHGKELEEVKYTGSSKTQNYLYKAKEKLHSYRRESFRLNPPLPFPTYHCQDKDEETDDPPPYSPIKEPHPQWQDKSSHVESVPHVSPRVKSVPQVSLTPPCPTALYPALPSKESLDHALSAVKFY</sequence>
<protein>
    <submittedName>
        <fullName evidence="3">Uncharacterized protein</fullName>
    </submittedName>
</protein>